<feature type="signal peptide" evidence="3">
    <location>
        <begin position="1"/>
        <end position="20"/>
    </location>
</feature>
<comment type="caution">
    <text evidence="5">The sequence shown here is derived from an EMBL/GenBank/DDBJ whole genome shotgun (WGS) entry which is preliminary data.</text>
</comment>
<keyword evidence="6" id="KW-1185">Reference proteome</keyword>
<organism evidence="5 6">
    <name type="scientific">Fulvivirga imtechensis AK7</name>
    <dbReference type="NCBI Taxonomy" id="1237149"/>
    <lineage>
        <taxon>Bacteria</taxon>
        <taxon>Pseudomonadati</taxon>
        <taxon>Bacteroidota</taxon>
        <taxon>Cytophagia</taxon>
        <taxon>Cytophagales</taxon>
        <taxon>Fulvivirgaceae</taxon>
        <taxon>Fulvivirga</taxon>
    </lineage>
</organism>
<evidence type="ECO:0000259" key="4">
    <source>
        <dbReference type="Pfam" id="PF13205"/>
    </source>
</evidence>
<dbReference type="InterPro" id="IPR032812">
    <property type="entry name" value="SbsA_Ig"/>
</dbReference>
<dbReference type="Pfam" id="PF13205">
    <property type="entry name" value="Big_5"/>
    <property type="match status" value="1"/>
</dbReference>
<evidence type="ECO:0000256" key="3">
    <source>
        <dbReference type="SAM" id="SignalP"/>
    </source>
</evidence>
<dbReference type="PROSITE" id="PS51257">
    <property type="entry name" value="PROKAR_LIPOPROTEIN"/>
    <property type="match status" value="1"/>
</dbReference>
<feature type="chain" id="PRO_5003993381" description="SbsA Ig-like domain-containing protein" evidence="3">
    <location>
        <begin position="21"/>
        <end position="582"/>
    </location>
</feature>
<name>L8JT53_9BACT</name>
<evidence type="ECO:0000256" key="2">
    <source>
        <dbReference type="SAM" id="MobiDB-lite"/>
    </source>
</evidence>
<protein>
    <recommendedName>
        <fullName evidence="4">SbsA Ig-like domain-containing protein</fullName>
    </recommendedName>
</protein>
<feature type="compositionally biased region" description="Polar residues" evidence="2">
    <location>
        <begin position="411"/>
        <end position="420"/>
    </location>
</feature>
<dbReference type="EMBL" id="AMZN01000050">
    <property type="protein sequence ID" value="ELR70669.1"/>
    <property type="molecule type" value="Genomic_DNA"/>
</dbReference>
<accession>L8JT53</accession>
<dbReference type="Proteomes" id="UP000011135">
    <property type="component" value="Unassembled WGS sequence"/>
</dbReference>
<feature type="region of interest" description="Disordered" evidence="2">
    <location>
        <begin position="411"/>
        <end position="449"/>
    </location>
</feature>
<dbReference type="SUPFAM" id="SSF49478">
    <property type="entry name" value="Cna protein B-type domain"/>
    <property type="match status" value="1"/>
</dbReference>
<dbReference type="AlphaFoldDB" id="L8JT53"/>
<dbReference type="STRING" id="1237149.C900_03442"/>
<dbReference type="PATRIC" id="fig|1237149.3.peg.3203"/>
<dbReference type="RefSeq" id="WP_009580810.1">
    <property type="nucleotide sequence ID" value="NZ_AMZN01000050.1"/>
</dbReference>
<evidence type="ECO:0000313" key="6">
    <source>
        <dbReference type="Proteomes" id="UP000011135"/>
    </source>
</evidence>
<dbReference type="InterPro" id="IPR013783">
    <property type="entry name" value="Ig-like_fold"/>
</dbReference>
<evidence type="ECO:0000256" key="1">
    <source>
        <dbReference type="ARBA" id="ARBA00022729"/>
    </source>
</evidence>
<dbReference type="OrthoDB" id="9809989at2"/>
<gene>
    <name evidence="5" type="ORF">C900_03442</name>
</gene>
<feature type="domain" description="SbsA Ig-like" evidence="4">
    <location>
        <begin position="31"/>
        <end position="130"/>
    </location>
</feature>
<evidence type="ECO:0000313" key="5">
    <source>
        <dbReference type="EMBL" id="ELR70669.1"/>
    </source>
</evidence>
<reference evidence="5 6" key="1">
    <citation type="submission" date="2012-12" db="EMBL/GenBank/DDBJ databases">
        <title>Genome assembly of Fulvivirga imtechensis AK7.</title>
        <authorList>
            <person name="Nupur N."/>
            <person name="Khatri I."/>
            <person name="Kumar R."/>
            <person name="Subramanian S."/>
            <person name="Pinnaka A."/>
        </authorList>
    </citation>
    <scope>NUCLEOTIDE SEQUENCE [LARGE SCALE GENOMIC DNA]</scope>
    <source>
        <strain evidence="5 6">AK7</strain>
    </source>
</reference>
<keyword evidence="1 3" id="KW-0732">Signal</keyword>
<proteinExistence type="predicted"/>
<dbReference type="eggNOG" id="COG4704">
    <property type="taxonomic scope" value="Bacteria"/>
</dbReference>
<dbReference type="Gene3D" id="2.60.40.10">
    <property type="entry name" value="Immunoglobulins"/>
    <property type="match status" value="1"/>
</dbReference>
<sequence length="582" mass="65283">MYRIPCIIACFVLALLYSCANQVAPTGGPKDETPPQLMTSVPKQGQLNFKGDEIVLEFDELVRTDNAKEQFIITPRPTQEYQIKYRKNKVIIQFDKPLEDSTTYSINFREGIKDLTEGNAADTLRLAFSTGHFLDSLSISGKVKNLLSGSPASDVMVALYKANDTLDIFNSPPVYLTKTYADGSYLFENLKNGIYNIYAVSDKNKNLTLDSKTEKHGFLAEPIQLDTSVTNIDIPIHFLDVREFTLQNARQSGTTFNIKYNKYVTDYKLILPDTTTLTYNNFADDTHTSIQLFKPIDYQDSILFYIQASDSIETVAVDTLYAKFEPTQRSPVSFTTSTDLKRIVTKTPVIKAEIKFNKPVRSVNPDSLYIYLDSANVIFMTQENSTWNTTGDILSINQAISPDLFVTKTENQSVPSQFQKPQGVGKITTPEESSPDTKTDTTRSPTVSVPPHLYMGQGAFISAESDTSKIFSKDLSFVQPNQLGVILVEIQTEVTNYIVQLLSKNTVVAENINGKAFEFKNIEPGEYRIRVLIDSDNNGKWDIGNIKANKEPEPVIFYENSEGNQTVTLRANWEVGPHVISF</sequence>